<dbReference type="RefSeq" id="WP_168523058.1">
    <property type="nucleotide sequence ID" value="NZ_JAAXLS010000068.1"/>
</dbReference>
<dbReference type="Proteomes" id="UP000715441">
    <property type="component" value="Unassembled WGS sequence"/>
</dbReference>
<comment type="caution">
    <text evidence="5">The sequence shown here is derived from an EMBL/GenBank/DDBJ whole genome shotgun (WGS) entry which is preliminary data.</text>
</comment>
<evidence type="ECO:0000256" key="3">
    <source>
        <dbReference type="ARBA" id="ARBA00023163"/>
    </source>
</evidence>
<dbReference type="Gene3D" id="1.10.10.60">
    <property type="entry name" value="Homeodomain-like"/>
    <property type="match status" value="1"/>
</dbReference>
<dbReference type="Pfam" id="PF12833">
    <property type="entry name" value="HTH_18"/>
    <property type="match status" value="1"/>
</dbReference>
<keyword evidence="6" id="KW-1185">Reference proteome</keyword>
<dbReference type="InterPro" id="IPR050204">
    <property type="entry name" value="AraC_XylS_family_regulators"/>
</dbReference>
<dbReference type="Pfam" id="PF20240">
    <property type="entry name" value="DUF6597"/>
    <property type="match status" value="1"/>
</dbReference>
<dbReference type="EMBL" id="JAAXLS010000068">
    <property type="protein sequence ID" value="NKQ58843.1"/>
    <property type="molecule type" value="Genomic_DNA"/>
</dbReference>
<feature type="domain" description="HTH araC/xylS-type" evidence="4">
    <location>
        <begin position="147"/>
        <end position="245"/>
    </location>
</feature>
<organism evidence="5 6">
    <name type="scientific">Amycolatopsis acididurans</name>
    <dbReference type="NCBI Taxonomy" id="2724524"/>
    <lineage>
        <taxon>Bacteria</taxon>
        <taxon>Bacillati</taxon>
        <taxon>Actinomycetota</taxon>
        <taxon>Actinomycetes</taxon>
        <taxon>Pseudonocardiales</taxon>
        <taxon>Pseudonocardiaceae</taxon>
        <taxon>Amycolatopsis</taxon>
    </lineage>
</organism>
<keyword evidence="1" id="KW-0805">Transcription regulation</keyword>
<dbReference type="PANTHER" id="PTHR46796">
    <property type="entry name" value="HTH-TYPE TRANSCRIPTIONAL ACTIVATOR RHAS-RELATED"/>
    <property type="match status" value="1"/>
</dbReference>
<dbReference type="SUPFAM" id="SSF46689">
    <property type="entry name" value="Homeodomain-like"/>
    <property type="match status" value="1"/>
</dbReference>
<name>A0ABX1JGC1_9PSEU</name>
<evidence type="ECO:0000313" key="5">
    <source>
        <dbReference type="EMBL" id="NKQ58843.1"/>
    </source>
</evidence>
<evidence type="ECO:0000256" key="1">
    <source>
        <dbReference type="ARBA" id="ARBA00023015"/>
    </source>
</evidence>
<accession>A0ABX1JGC1</accession>
<gene>
    <name evidence="5" type="ORF">HFP15_38975</name>
</gene>
<dbReference type="PROSITE" id="PS01124">
    <property type="entry name" value="HTH_ARAC_FAMILY_2"/>
    <property type="match status" value="1"/>
</dbReference>
<protein>
    <submittedName>
        <fullName evidence="5">Helix-turn-helix transcriptional regulator</fullName>
    </submittedName>
</protein>
<dbReference type="SMART" id="SM00342">
    <property type="entry name" value="HTH_ARAC"/>
    <property type="match status" value="1"/>
</dbReference>
<sequence length="246" mass="27492">MARDSRELGGAWTRFQRHGFLAPAPELARWVERYWVVSWRYREPYRQKIVPYPNVHLTFGDGTATVTGVATRFTTRVLAGNSGVFGVAFRPGCFRPFLGGPVSALTDRVVDAGEIFRDLPAEPGRDAVEAFLHTHLPASDPAAFEAADIVATIAEHPELTRVDDLARRCGTSVRQLQRLFAEYVGVGPKWVIRRYRLREVTARLESGAPVDWAALAADLGYADQAHFARDFKDLFGEPPTAYAQRY</sequence>
<evidence type="ECO:0000313" key="6">
    <source>
        <dbReference type="Proteomes" id="UP000715441"/>
    </source>
</evidence>
<evidence type="ECO:0000259" key="4">
    <source>
        <dbReference type="PROSITE" id="PS01124"/>
    </source>
</evidence>
<keyword evidence="3" id="KW-0804">Transcription</keyword>
<keyword evidence="2" id="KW-0238">DNA-binding</keyword>
<dbReference type="InterPro" id="IPR046532">
    <property type="entry name" value="DUF6597"/>
</dbReference>
<evidence type="ECO:0000256" key="2">
    <source>
        <dbReference type="ARBA" id="ARBA00023125"/>
    </source>
</evidence>
<dbReference type="InterPro" id="IPR018060">
    <property type="entry name" value="HTH_AraC"/>
</dbReference>
<dbReference type="PANTHER" id="PTHR46796:SF15">
    <property type="entry name" value="BLL1074 PROTEIN"/>
    <property type="match status" value="1"/>
</dbReference>
<proteinExistence type="predicted"/>
<reference evidence="5 6" key="1">
    <citation type="submission" date="2020-04" db="EMBL/GenBank/DDBJ databases">
        <title>Novel species.</title>
        <authorList>
            <person name="Teo W.F.A."/>
            <person name="Lipun K."/>
            <person name="Srisuk N."/>
            <person name="Duangmal K."/>
        </authorList>
    </citation>
    <scope>NUCLEOTIDE SEQUENCE [LARGE SCALE GENOMIC DNA]</scope>
    <source>
        <strain evidence="5 6">K13G38</strain>
    </source>
</reference>
<dbReference type="InterPro" id="IPR009057">
    <property type="entry name" value="Homeodomain-like_sf"/>
</dbReference>